<dbReference type="InterPro" id="IPR036691">
    <property type="entry name" value="Endo/exonu/phosph_ase_sf"/>
</dbReference>
<dbReference type="EMBL" id="CP010802">
    <property type="protein sequence ID" value="ALC17835.1"/>
    <property type="molecule type" value="Genomic_DNA"/>
</dbReference>
<sequence length="276" mass="31236">MKIVSFNVNGLRSRLHQLEALIKSHAPEIIGLQETKVQDGDFPVGAIEALGYHAVYSGQKTHYGVALLSREKPSAVRIGFPDDGDEAQKRFIAASYTLSGGETLRVINGYFPQGESRDHPLKFPAKKAFYADLRRYLENHCDPAAPLAVLGDFNVAPLDADIGIGADNARRWLRTGKTSFLPEERAWFQELLDWGLMDGFRALHPDIDDRFSWFDYRSRGFEADPRRGLRIDHILLSRPLLENCRSAGIDYEIRALERPSDHCPVWVELESEQNPF</sequence>
<dbReference type="Proteomes" id="UP000057158">
    <property type="component" value="Chromosome"/>
</dbReference>
<feature type="active site" evidence="5">
    <location>
        <position position="110"/>
    </location>
</feature>
<keyword evidence="10" id="KW-1185">Reference proteome</keyword>
<dbReference type="AlphaFoldDB" id="A0A0M4D8V8"/>
<feature type="active site" description="Proton donor/acceptor" evidence="5">
    <location>
        <position position="152"/>
    </location>
</feature>
<dbReference type="InterPro" id="IPR004808">
    <property type="entry name" value="AP_endonuc_1"/>
</dbReference>
<dbReference type="OrthoDB" id="9803914at2"/>
<protein>
    <submittedName>
        <fullName evidence="9">Exodeoxyribonuclease III</fullName>
    </submittedName>
</protein>
<feature type="binding site" evidence="6">
    <location>
        <position position="34"/>
    </location>
    <ligand>
        <name>Mg(2+)</name>
        <dbReference type="ChEBI" id="CHEBI:18420"/>
        <label>1</label>
    </ligand>
</feature>
<dbReference type="KEGG" id="des:DSOUD_3110"/>
<dbReference type="STRING" id="1603606.DSOUD_3110"/>
<dbReference type="GO" id="GO:0006281">
    <property type="term" value="P:DNA repair"/>
    <property type="evidence" value="ECO:0007669"/>
    <property type="project" value="InterPro"/>
</dbReference>
<reference evidence="9 10" key="1">
    <citation type="submission" date="2015-07" db="EMBL/GenBank/DDBJ databases">
        <title>Isolation and Genomic Characterization of a Novel Halophilic Metal-Reducing Deltaproteobacterium from the Deep Subsurface.</title>
        <authorList>
            <person name="Badalamenti J.P."/>
            <person name="Summers Z.M."/>
            <person name="Gralnick J.A."/>
            <person name="Bond D.R."/>
        </authorList>
    </citation>
    <scope>NUCLEOTIDE SEQUENCE [LARGE SCALE GENOMIC DNA]</scope>
    <source>
        <strain evidence="9 10">WTL</strain>
    </source>
</reference>
<organism evidence="9 10">
    <name type="scientific">Desulfuromonas soudanensis</name>
    <dbReference type="NCBI Taxonomy" id="1603606"/>
    <lineage>
        <taxon>Bacteria</taxon>
        <taxon>Pseudomonadati</taxon>
        <taxon>Thermodesulfobacteriota</taxon>
        <taxon>Desulfuromonadia</taxon>
        <taxon>Desulfuromonadales</taxon>
        <taxon>Desulfuromonadaceae</taxon>
        <taxon>Desulfuromonas</taxon>
    </lineage>
</organism>
<feature type="domain" description="Endonuclease/exonuclease/phosphatase" evidence="8">
    <location>
        <begin position="4"/>
        <end position="262"/>
    </location>
</feature>
<evidence type="ECO:0000256" key="1">
    <source>
        <dbReference type="ARBA" id="ARBA00007092"/>
    </source>
</evidence>
<keyword evidence="2 6" id="KW-0479">Metal-binding</keyword>
<evidence type="ECO:0000259" key="8">
    <source>
        <dbReference type="Pfam" id="PF03372"/>
    </source>
</evidence>
<dbReference type="PANTHER" id="PTHR43250:SF2">
    <property type="entry name" value="EXODEOXYRIBONUCLEASE III"/>
    <property type="match status" value="1"/>
</dbReference>
<evidence type="ECO:0000256" key="2">
    <source>
        <dbReference type="ARBA" id="ARBA00022723"/>
    </source>
</evidence>
<feature type="binding site" evidence="6">
    <location>
        <position position="261"/>
    </location>
    <ligand>
        <name>Mg(2+)</name>
        <dbReference type="ChEBI" id="CHEBI:18420"/>
        <label>1</label>
    </ligand>
</feature>
<feature type="site" description="Important for catalytic activity" evidence="7">
    <location>
        <position position="232"/>
    </location>
</feature>
<dbReference type="NCBIfam" id="TIGR00195">
    <property type="entry name" value="exoDNase_III"/>
    <property type="match status" value="1"/>
</dbReference>
<evidence type="ECO:0000256" key="4">
    <source>
        <dbReference type="ARBA" id="ARBA00022842"/>
    </source>
</evidence>
<dbReference type="GO" id="GO:0008311">
    <property type="term" value="F:double-stranded DNA 3'-5' DNA exonuclease activity"/>
    <property type="evidence" value="ECO:0007669"/>
    <property type="project" value="InterPro"/>
</dbReference>
<keyword evidence="3" id="KW-0378">Hydrolase</keyword>
<dbReference type="NCBIfam" id="TIGR00633">
    <property type="entry name" value="xth"/>
    <property type="match status" value="1"/>
</dbReference>
<dbReference type="PATRIC" id="fig|1603606.3.peg.3356"/>
<dbReference type="PROSITE" id="PS51435">
    <property type="entry name" value="AP_NUCLEASE_F1_4"/>
    <property type="match status" value="1"/>
</dbReference>
<feature type="site" description="Transition state stabilizer" evidence="7">
    <location>
        <position position="154"/>
    </location>
</feature>
<accession>A0A0M4D8V8</accession>
<dbReference type="Pfam" id="PF03372">
    <property type="entry name" value="Exo_endo_phos"/>
    <property type="match status" value="1"/>
</dbReference>
<evidence type="ECO:0000256" key="3">
    <source>
        <dbReference type="ARBA" id="ARBA00022801"/>
    </source>
</evidence>
<evidence type="ECO:0000313" key="10">
    <source>
        <dbReference type="Proteomes" id="UP000057158"/>
    </source>
</evidence>
<feature type="binding site" evidence="6">
    <location>
        <position position="152"/>
    </location>
    <ligand>
        <name>Mg(2+)</name>
        <dbReference type="ChEBI" id="CHEBI:18420"/>
        <label>1</label>
    </ligand>
</feature>
<evidence type="ECO:0000256" key="6">
    <source>
        <dbReference type="PIRSR" id="PIRSR604808-2"/>
    </source>
</evidence>
<dbReference type="RefSeq" id="WP_053551817.1">
    <property type="nucleotide sequence ID" value="NZ_CP010802.1"/>
</dbReference>
<keyword evidence="6" id="KW-0464">Manganese</keyword>
<dbReference type="InterPro" id="IPR037493">
    <property type="entry name" value="ExoIII-like"/>
</dbReference>
<dbReference type="GO" id="GO:0046872">
    <property type="term" value="F:metal ion binding"/>
    <property type="evidence" value="ECO:0007669"/>
    <property type="project" value="UniProtKB-KW"/>
</dbReference>
<feature type="active site" description="Proton acceptor" evidence="5">
    <location>
        <position position="262"/>
    </location>
</feature>
<feature type="binding site" evidence="6">
    <location>
        <position position="154"/>
    </location>
    <ligand>
        <name>Mg(2+)</name>
        <dbReference type="ChEBI" id="CHEBI:18420"/>
        <label>1</label>
    </ligand>
</feature>
<keyword evidence="4 6" id="KW-0460">Magnesium</keyword>
<evidence type="ECO:0000313" key="9">
    <source>
        <dbReference type="EMBL" id="ALC17835.1"/>
    </source>
</evidence>
<evidence type="ECO:0000256" key="7">
    <source>
        <dbReference type="PIRSR" id="PIRSR604808-3"/>
    </source>
</evidence>
<dbReference type="CDD" id="cd09086">
    <property type="entry name" value="ExoIII-like_AP-endo"/>
    <property type="match status" value="1"/>
</dbReference>
<name>A0A0M4D8V8_9BACT</name>
<feature type="site" description="Interaction with DNA substrate" evidence="7">
    <location>
        <position position="262"/>
    </location>
</feature>
<comment type="cofactor">
    <cofactor evidence="6">
        <name>Mg(2+)</name>
        <dbReference type="ChEBI" id="CHEBI:18420"/>
    </cofactor>
    <cofactor evidence="6">
        <name>Mn(2+)</name>
        <dbReference type="ChEBI" id="CHEBI:29035"/>
    </cofactor>
    <text evidence="6">Probably binds two magnesium or manganese ions per subunit.</text>
</comment>
<dbReference type="InterPro" id="IPR005135">
    <property type="entry name" value="Endo/exonuclease/phosphatase"/>
</dbReference>
<dbReference type="SUPFAM" id="SSF56219">
    <property type="entry name" value="DNase I-like"/>
    <property type="match status" value="1"/>
</dbReference>
<dbReference type="Gene3D" id="3.60.10.10">
    <property type="entry name" value="Endonuclease/exonuclease/phosphatase"/>
    <property type="match status" value="1"/>
</dbReference>
<proteinExistence type="inferred from homology"/>
<dbReference type="PANTHER" id="PTHR43250">
    <property type="entry name" value="EXODEOXYRIBONUCLEASE III"/>
    <property type="match status" value="1"/>
</dbReference>
<feature type="binding site" evidence="6">
    <location>
        <position position="262"/>
    </location>
    <ligand>
        <name>Mg(2+)</name>
        <dbReference type="ChEBI" id="CHEBI:18420"/>
        <label>1</label>
    </ligand>
</feature>
<gene>
    <name evidence="9" type="primary">xth</name>
    <name evidence="9" type="ORF">DSOUD_3110</name>
</gene>
<dbReference type="NCBIfam" id="NF008733">
    <property type="entry name" value="PRK11756.1"/>
    <property type="match status" value="1"/>
</dbReference>
<comment type="similarity">
    <text evidence="1">Belongs to the DNA repair enzymes AP/ExoA family.</text>
</comment>
<feature type="binding site" evidence="6">
    <location>
        <position position="7"/>
    </location>
    <ligand>
        <name>Mg(2+)</name>
        <dbReference type="ChEBI" id="CHEBI:18420"/>
        <label>1</label>
    </ligand>
</feature>
<evidence type="ECO:0000256" key="5">
    <source>
        <dbReference type="PIRSR" id="PIRSR604808-1"/>
    </source>
</evidence>